<evidence type="ECO:0000256" key="9">
    <source>
        <dbReference type="ARBA" id="ARBA00023136"/>
    </source>
</evidence>
<keyword evidence="6 11" id="KW-0812">Transmembrane</keyword>
<dbReference type="EMBL" id="NEXX01000003">
    <property type="protein sequence ID" value="OUY06922.1"/>
    <property type="molecule type" value="Genomic_DNA"/>
</dbReference>
<proteinExistence type="inferred from homology"/>
<dbReference type="GO" id="GO:0009306">
    <property type="term" value="P:protein secretion"/>
    <property type="evidence" value="ECO:0007669"/>
    <property type="project" value="InterPro"/>
</dbReference>
<dbReference type="PANTHER" id="PTHR38831:SF1">
    <property type="entry name" value="TYPE II SECRETION SYSTEM PROTEIN K-RELATED"/>
    <property type="match status" value="1"/>
</dbReference>
<dbReference type="Gene3D" id="3.30.1300.30">
    <property type="entry name" value="GSPII I/J protein-like"/>
    <property type="match status" value="1"/>
</dbReference>
<dbReference type="OrthoDB" id="5293133at2"/>
<dbReference type="InterPro" id="IPR049179">
    <property type="entry name" value="T2SSK_SAM-like_2nd"/>
</dbReference>
<keyword evidence="9 10" id="KW-0472">Membrane</keyword>
<keyword evidence="5 10" id="KW-0997">Cell inner membrane</keyword>
<dbReference type="Pfam" id="PF21687">
    <property type="entry name" value="T2SSK_1st"/>
    <property type="match status" value="1"/>
</dbReference>
<dbReference type="GO" id="GO:0005886">
    <property type="term" value="C:plasma membrane"/>
    <property type="evidence" value="ECO:0007669"/>
    <property type="project" value="UniProtKB-SubCell"/>
</dbReference>
<evidence type="ECO:0000256" key="4">
    <source>
        <dbReference type="ARBA" id="ARBA00022475"/>
    </source>
</evidence>
<evidence type="ECO:0000256" key="5">
    <source>
        <dbReference type="ARBA" id="ARBA00022519"/>
    </source>
</evidence>
<evidence type="ECO:0000259" key="13">
    <source>
        <dbReference type="Pfam" id="PF21687"/>
    </source>
</evidence>
<feature type="domain" description="T2SS protein K first SAM-like" evidence="13">
    <location>
        <begin position="113"/>
        <end position="216"/>
    </location>
</feature>
<keyword evidence="4 10" id="KW-1003">Cell membrane</keyword>
<dbReference type="RefSeq" id="WP_087620525.1">
    <property type="nucleotide sequence ID" value="NZ_NEXX01000003.1"/>
</dbReference>
<keyword evidence="3 10" id="KW-0813">Transport</keyword>
<dbReference type="PANTHER" id="PTHR38831">
    <property type="entry name" value="TYPE II SECRETION SYSTEM PROTEIN K"/>
    <property type="match status" value="1"/>
</dbReference>
<evidence type="ECO:0000259" key="12">
    <source>
        <dbReference type="Pfam" id="PF03934"/>
    </source>
</evidence>
<comment type="subcellular location">
    <subcellularLocation>
        <location evidence="1 10">Cell inner membrane</location>
    </subcellularLocation>
</comment>
<sequence>MTRLPDRIASKQIPSQQKGVALLTILIMVVLATILAASILKHQQANLDETRMLLRQDQALLYAQSAEYFFSELLVQDAKDNKTDNLNENWAKPFPVFPVEDGFVSGDLTDENSKFNLNALLSKDGTVNPTARAFFEAMLQRLNLDPNLVEAVIDWQDADDETIGAMGAENSYYQGVQQDYLAPNQMFTSIEQLQLVRGFAGEPYQKLKPYITALPQHETKININTTSAFVLSCLNEQLNPLAVASTLQQMRENMQTFENFSSIWQAAPFSAVEEGQRNQFADLFDVKSSFFTANITVNLSERQRSLRSWLYRYDSTVQTYQRSWLVLPHQQ</sequence>
<organism evidence="14 15">
    <name type="scientific">Acinetobacter populi</name>
    <dbReference type="NCBI Taxonomy" id="1582270"/>
    <lineage>
        <taxon>Bacteria</taxon>
        <taxon>Pseudomonadati</taxon>
        <taxon>Pseudomonadota</taxon>
        <taxon>Gammaproteobacteria</taxon>
        <taxon>Moraxellales</taxon>
        <taxon>Moraxellaceae</taxon>
        <taxon>Acinetobacter</taxon>
    </lineage>
</organism>
<evidence type="ECO:0000256" key="3">
    <source>
        <dbReference type="ARBA" id="ARBA00022448"/>
    </source>
</evidence>
<dbReference type="SUPFAM" id="SSF158544">
    <property type="entry name" value="GspK insert domain-like"/>
    <property type="match status" value="1"/>
</dbReference>
<dbReference type="Gene3D" id="1.10.40.60">
    <property type="entry name" value="EpsJ-like"/>
    <property type="match status" value="2"/>
</dbReference>
<dbReference type="Pfam" id="PF03934">
    <property type="entry name" value="T2SSK"/>
    <property type="match status" value="1"/>
</dbReference>
<dbReference type="InterPro" id="IPR038072">
    <property type="entry name" value="GspK_central_sf"/>
</dbReference>
<comment type="similarity">
    <text evidence="2 10">Belongs to the GSP K family.</text>
</comment>
<evidence type="ECO:0000256" key="11">
    <source>
        <dbReference type="SAM" id="Phobius"/>
    </source>
</evidence>
<dbReference type="NCBIfam" id="NF037980">
    <property type="entry name" value="T2SS_GspK"/>
    <property type="match status" value="1"/>
</dbReference>
<feature type="transmembrane region" description="Helical" evidence="11">
    <location>
        <begin position="20"/>
        <end position="40"/>
    </location>
</feature>
<feature type="domain" description="T2SS protein K second SAM-like" evidence="12">
    <location>
        <begin position="221"/>
        <end position="279"/>
    </location>
</feature>
<evidence type="ECO:0000256" key="7">
    <source>
        <dbReference type="ARBA" id="ARBA00022927"/>
    </source>
</evidence>
<evidence type="ECO:0000256" key="2">
    <source>
        <dbReference type="ARBA" id="ARBA00007246"/>
    </source>
</evidence>
<accession>A0A1Z9YXI6</accession>
<name>A0A1Z9YXI6_9GAMM</name>
<keyword evidence="8 11" id="KW-1133">Transmembrane helix</keyword>
<dbReference type="SUPFAM" id="SSF54523">
    <property type="entry name" value="Pili subunits"/>
    <property type="match status" value="1"/>
</dbReference>
<evidence type="ECO:0000313" key="15">
    <source>
        <dbReference type="Proteomes" id="UP000196536"/>
    </source>
</evidence>
<gene>
    <name evidence="14" type="ORF">CAP51_09505</name>
</gene>
<dbReference type="Proteomes" id="UP000196536">
    <property type="component" value="Unassembled WGS sequence"/>
</dbReference>
<dbReference type="PIRSF" id="PIRSF002786">
    <property type="entry name" value="XcpX"/>
    <property type="match status" value="1"/>
</dbReference>
<evidence type="ECO:0000256" key="6">
    <source>
        <dbReference type="ARBA" id="ARBA00022692"/>
    </source>
</evidence>
<comment type="caution">
    <text evidence="14">The sequence shown here is derived from an EMBL/GenBank/DDBJ whole genome shotgun (WGS) entry which is preliminary data.</text>
</comment>
<dbReference type="InterPro" id="IPR005628">
    <property type="entry name" value="GspK"/>
</dbReference>
<evidence type="ECO:0000256" key="8">
    <source>
        <dbReference type="ARBA" id="ARBA00022989"/>
    </source>
</evidence>
<evidence type="ECO:0000256" key="10">
    <source>
        <dbReference type="PIRNR" id="PIRNR002786"/>
    </source>
</evidence>
<evidence type="ECO:0000313" key="14">
    <source>
        <dbReference type="EMBL" id="OUY06922.1"/>
    </source>
</evidence>
<dbReference type="InterPro" id="IPR049031">
    <property type="entry name" value="T2SSK_SAM-like_1st"/>
</dbReference>
<dbReference type="InterPro" id="IPR045584">
    <property type="entry name" value="Pilin-like"/>
</dbReference>
<dbReference type="AlphaFoldDB" id="A0A1Z9YXI6"/>
<evidence type="ECO:0000256" key="1">
    <source>
        <dbReference type="ARBA" id="ARBA00004533"/>
    </source>
</evidence>
<keyword evidence="7" id="KW-0653">Protein transport</keyword>
<reference evidence="14 15" key="1">
    <citation type="submission" date="2017-05" db="EMBL/GenBank/DDBJ databases">
        <title>Acinetobacter populi ANC 5415 (= PBJ7), whole genome shotgun sequencing project.</title>
        <authorList>
            <person name="Nemec A."/>
            <person name="Radolfova-Krizova L."/>
        </authorList>
    </citation>
    <scope>NUCLEOTIDE SEQUENCE [LARGE SCALE GENOMIC DNA]</scope>
    <source>
        <strain evidence="14 15">PBJ7</strain>
    </source>
</reference>
<protein>
    <recommendedName>
        <fullName evidence="10">Type II secretion system protein K</fullName>
    </recommendedName>
</protein>
<keyword evidence="15" id="KW-1185">Reference proteome</keyword>